<dbReference type="PANTHER" id="PTHR31779">
    <property type="entry name" value="2-NITROPROPANE DIOXYGENASE FAMILY, PUTATIVE (AFU_ORTHOLOGUE AFUA_2G17430)-RELATED"/>
    <property type="match status" value="1"/>
</dbReference>
<evidence type="ECO:0000313" key="9">
    <source>
        <dbReference type="EMBL" id="RFU23848.1"/>
    </source>
</evidence>
<dbReference type="Pfam" id="PF00172">
    <property type="entry name" value="Zn_clus"/>
    <property type="match status" value="1"/>
</dbReference>
<keyword evidence="3" id="KW-0805">Transcription regulation</keyword>
<evidence type="ECO:0000256" key="1">
    <source>
        <dbReference type="ARBA" id="ARBA00022723"/>
    </source>
</evidence>
<accession>A0A3E2GS82</accession>
<proteinExistence type="predicted"/>
<dbReference type="CDD" id="cd12148">
    <property type="entry name" value="fungal_TF_MHR"/>
    <property type="match status" value="1"/>
</dbReference>
<dbReference type="SUPFAM" id="SSF57701">
    <property type="entry name" value="Zn2/Cys6 DNA-binding domain"/>
    <property type="match status" value="1"/>
</dbReference>
<dbReference type="InterPro" id="IPR052478">
    <property type="entry name" value="Metabolite_Synth_Reg"/>
</dbReference>
<gene>
    <name evidence="9" type="ORF">B7463_g12487</name>
</gene>
<dbReference type="EMBL" id="NCSJ02000580">
    <property type="protein sequence ID" value="RFU23848.1"/>
    <property type="molecule type" value="Genomic_DNA"/>
</dbReference>
<organism evidence="9 10">
    <name type="scientific">Scytalidium lignicola</name>
    <name type="common">Hyphomycete</name>
    <dbReference type="NCBI Taxonomy" id="5539"/>
    <lineage>
        <taxon>Eukaryota</taxon>
        <taxon>Fungi</taxon>
        <taxon>Dikarya</taxon>
        <taxon>Ascomycota</taxon>
        <taxon>Pezizomycotina</taxon>
        <taxon>Leotiomycetes</taxon>
        <taxon>Leotiomycetes incertae sedis</taxon>
        <taxon>Scytalidium</taxon>
    </lineage>
</organism>
<dbReference type="GO" id="GO:0006351">
    <property type="term" value="P:DNA-templated transcription"/>
    <property type="evidence" value="ECO:0007669"/>
    <property type="project" value="InterPro"/>
</dbReference>
<evidence type="ECO:0000256" key="2">
    <source>
        <dbReference type="ARBA" id="ARBA00022833"/>
    </source>
</evidence>
<keyword evidence="10" id="KW-1185">Reference proteome</keyword>
<keyword evidence="4" id="KW-0238">DNA-binding</keyword>
<dbReference type="InterPro" id="IPR007219">
    <property type="entry name" value="XnlR_reg_dom"/>
</dbReference>
<reference evidence="9 10" key="1">
    <citation type="submission" date="2018-05" db="EMBL/GenBank/DDBJ databases">
        <title>Draft genome sequence of Scytalidium lignicola DSM 105466, a ubiquitous saprotrophic fungus.</title>
        <authorList>
            <person name="Buettner E."/>
            <person name="Gebauer A.M."/>
            <person name="Hofrichter M."/>
            <person name="Liers C."/>
            <person name="Kellner H."/>
        </authorList>
    </citation>
    <scope>NUCLEOTIDE SEQUENCE [LARGE SCALE GENOMIC DNA]</scope>
    <source>
        <strain evidence="9 10">DSM 105466</strain>
    </source>
</reference>
<feature type="compositionally biased region" description="Pro residues" evidence="7">
    <location>
        <begin position="8"/>
        <end position="19"/>
    </location>
</feature>
<dbReference type="GO" id="GO:0008270">
    <property type="term" value="F:zinc ion binding"/>
    <property type="evidence" value="ECO:0007669"/>
    <property type="project" value="InterPro"/>
</dbReference>
<name>A0A3E2GS82_SCYLI</name>
<dbReference type="CDD" id="cd00067">
    <property type="entry name" value="GAL4"/>
    <property type="match status" value="1"/>
</dbReference>
<dbReference type="InterPro" id="IPR036864">
    <property type="entry name" value="Zn2-C6_fun-type_DNA-bd_sf"/>
</dbReference>
<evidence type="ECO:0000313" key="10">
    <source>
        <dbReference type="Proteomes" id="UP000258309"/>
    </source>
</evidence>
<evidence type="ECO:0000256" key="5">
    <source>
        <dbReference type="ARBA" id="ARBA00023163"/>
    </source>
</evidence>
<dbReference type="Gene3D" id="4.10.240.10">
    <property type="entry name" value="Zn(2)-C6 fungal-type DNA-binding domain"/>
    <property type="match status" value="1"/>
</dbReference>
<dbReference type="InterPro" id="IPR001138">
    <property type="entry name" value="Zn2Cys6_DnaBD"/>
</dbReference>
<evidence type="ECO:0000256" key="7">
    <source>
        <dbReference type="SAM" id="MobiDB-lite"/>
    </source>
</evidence>
<evidence type="ECO:0000256" key="3">
    <source>
        <dbReference type="ARBA" id="ARBA00023015"/>
    </source>
</evidence>
<keyword evidence="1" id="KW-0479">Metal-binding</keyword>
<dbReference type="Pfam" id="PF04082">
    <property type="entry name" value="Fungal_trans"/>
    <property type="match status" value="1"/>
</dbReference>
<evidence type="ECO:0000256" key="6">
    <source>
        <dbReference type="ARBA" id="ARBA00023242"/>
    </source>
</evidence>
<evidence type="ECO:0000256" key="4">
    <source>
        <dbReference type="ARBA" id="ARBA00023125"/>
    </source>
</evidence>
<feature type="compositionally biased region" description="Low complexity" evidence="7">
    <location>
        <begin position="115"/>
        <end position="133"/>
    </location>
</feature>
<feature type="region of interest" description="Disordered" evidence="7">
    <location>
        <begin position="99"/>
        <end position="141"/>
    </location>
</feature>
<dbReference type="Proteomes" id="UP000258309">
    <property type="component" value="Unassembled WGS sequence"/>
</dbReference>
<keyword evidence="6" id="KW-0539">Nucleus</keyword>
<sequence length="625" mass="70097">MTARPVSSKPPPGDEPIMPPVRSNTSGKNRLRTRQACETCRKRKRKCNGLYPCDQCAGYEYRCQYALQNLETALINPPPHPPSDVFNVAVGPKTIRSENDDTARQHGLNPKILASPPSSSSTTTARTTQCTSPKSRSSVPYNGRAVVEPRKGRFSYAHSGVVLPRKLSQQIQLQEDLKFHSYGWNLGIRPEPQKAVAPAVRDHLTFQDLTFYSRIYFDVVDPVYHFVYRARFFDRCAKYWLAEKPELDDIEALISGVVALGSFFAAVPSPAESQLVEHTKTILDTGCAYAPARLSMDQAAAWILRTLYLRLTTRPHLSWYASCTAVHVVEAMGLHVDLETVDLAGDDSMETLTSDFISSRRSIVECAVFLNAVISAEYGRSRISLSTLDFQRQSEEKINSNSSLWNLTRLLVLAEGELNLEERVEILTSIHNLPEENPLFVLLKTDVAIHMCRMQINVNAKHERPSGLEAQAVLTIIRASFAALRQLLVNRQPWWNLISTPFQSAMILMAIESSESLDLVVECMSILILIYETFKTHFILEVIQTTKYLIEGLEKRKLHQISSLRKAMEISNVIEDLPSTAQGPPVTIPDQAFGDSFMEGQNTWSFMTEIDALGNFSLGNISNFP</sequence>
<feature type="region of interest" description="Disordered" evidence="7">
    <location>
        <begin position="1"/>
        <end position="30"/>
    </location>
</feature>
<evidence type="ECO:0000259" key="8">
    <source>
        <dbReference type="PROSITE" id="PS50048"/>
    </source>
</evidence>
<dbReference type="PROSITE" id="PS50048">
    <property type="entry name" value="ZN2_CY6_FUNGAL_2"/>
    <property type="match status" value="1"/>
</dbReference>
<protein>
    <recommendedName>
        <fullName evidence="8">Zn(2)-C6 fungal-type domain-containing protein</fullName>
    </recommendedName>
</protein>
<keyword evidence="5" id="KW-0804">Transcription</keyword>
<dbReference type="OrthoDB" id="4064873at2759"/>
<keyword evidence="2" id="KW-0862">Zinc</keyword>
<dbReference type="AlphaFoldDB" id="A0A3E2GS82"/>
<dbReference type="PROSITE" id="PS00463">
    <property type="entry name" value="ZN2_CY6_FUNGAL_1"/>
    <property type="match status" value="1"/>
</dbReference>
<dbReference type="PANTHER" id="PTHR31779:SF4">
    <property type="entry name" value="2-NITROPROPANE DIOXYGENASE FAMILY, PUTATIVE (AFU_ORTHOLOGUE AFUA_2G17430)-RELATED"/>
    <property type="match status" value="1"/>
</dbReference>
<dbReference type="GO" id="GO:0003677">
    <property type="term" value="F:DNA binding"/>
    <property type="evidence" value="ECO:0007669"/>
    <property type="project" value="UniProtKB-KW"/>
</dbReference>
<dbReference type="GO" id="GO:0000981">
    <property type="term" value="F:DNA-binding transcription factor activity, RNA polymerase II-specific"/>
    <property type="evidence" value="ECO:0007669"/>
    <property type="project" value="InterPro"/>
</dbReference>
<dbReference type="SMART" id="SM00066">
    <property type="entry name" value="GAL4"/>
    <property type="match status" value="1"/>
</dbReference>
<feature type="non-terminal residue" evidence="9">
    <location>
        <position position="625"/>
    </location>
</feature>
<feature type="non-terminal residue" evidence="9">
    <location>
        <position position="1"/>
    </location>
</feature>
<dbReference type="GO" id="GO:0009410">
    <property type="term" value="P:response to xenobiotic stimulus"/>
    <property type="evidence" value="ECO:0007669"/>
    <property type="project" value="TreeGrafter"/>
</dbReference>
<feature type="domain" description="Zn(2)-C6 fungal-type" evidence="8">
    <location>
        <begin position="36"/>
        <end position="65"/>
    </location>
</feature>
<comment type="caution">
    <text evidence="9">The sequence shown here is derived from an EMBL/GenBank/DDBJ whole genome shotgun (WGS) entry which is preliminary data.</text>
</comment>